<evidence type="ECO:0000313" key="2">
    <source>
        <dbReference type="EMBL" id="KAJ4780847.1"/>
    </source>
</evidence>
<keyword evidence="3" id="KW-1185">Reference proteome</keyword>
<accession>A0AAV8EI92</accession>
<dbReference type="Pfam" id="PF25042">
    <property type="entry name" value="DUF7787"/>
    <property type="match status" value="1"/>
</dbReference>
<reference evidence="2" key="1">
    <citation type="submission" date="2022-08" db="EMBL/GenBank/DDBJ databases">
        <authorList>
            <person name="Marques A."/>
        </authorList>
    </citation>
    <scope>NUCLEOTIDE SEQUENCE</scope>
    <source>
        <strain evidence="2">RhyPub2mFocal</strain>
        <tissue evidence="2">Leaves</tissue>
    </source>
</reference>
<name>A0AAV8EI92_9POAL</name>
<evidence type="ECO:0000259" key="1">
    <source>
        <dbReference type="Pfam" id="PF25042"/>
    </source>
</evidence>
<dbReference type="PANTHER" id="PTHR35096:SF8">
    <property type="entry name" value="OS03G0308600 PROTEIN"/>
    <property type="match status" value="1"/>
</dbReference>
<sequence length="112" mass="12972">MQIKMDQYKLKQLKFEDYLSFFHDHRAENLTCSQLNQILFMHGFVKLTNHTKEDAMNAVYSLNAAIPTRSTINDSTCRPTSPLSLEEMKRGIREIEWEECPIGSVVSFKPMG</sequence>
<dbReference type="AlphaFoldDB" id="A0AAV8EI92"/>
<proteinExistence type="predicted"/>
<feature type="domain" description="DUF7787" evidence="1">
    <location>
        <begin position="11"/>
        <end position="63"/>
    </location>
</feature>
<dbReference type="InterPro" id="IPR056689">
    <property type="entry name" value="DUF7787"/>
</dbReference>
<dbReference type="Proteomes" id="UP001140206">
    <property type="component" value="Chromosome 3"/>
</dbReference>
<evidence type="ECO:0000313" key="3">
    <source>
        <dbReference type="Proteomes" id="UP001140206"/>
    </source>
</evidence>
<comment type="caution">
    <text evidence="2">The sequence shown here is derived from an EMBL/GenBank/DDBJ whole genome shotgun (WGS) entry which is preliminary data.</text>
</comment>
<organism evidence="2 3">
    <name type="scientific">Rhynchospora pubera</name>
    <dbReference type="NCBI Taxonomy" id="906938"/>
    <lineage>
        <taxon>Eukaryota</taxon>
        <taxon>Viridiplantae</taxon>
        <taxon>Streptophyta</taxon>
        <taxon>Embryophyta</taxon>
        <taxon>Tracheophyta</taxon>
        <taxon>Spermatophyta</taxon>
        <taxon>Magnoliopsida</taxon>
        <taxon>Liliopsida</taxon>
        <taxon>Poales</taxon>
        <taxon>Cyperaceae</taxon>
        <taxon>Cyperoideae</taxon>
        <taxon>Rhynchosporeae</taxon>
        <taxon>Rhynchospora</taxon>
    </lineage>
</organism>
<gene>
    <name evidence="2" type="ORF">LUZ62_065104</name>
</gene>
<dbReference type="EMBL" id="JAMFTS010000003">
    <property type="protein sequence ID" value="KAJ4780847.1"/>
    <property type="molecule type" value="Genomic_DNA"/>
</dbReference>
<dbReference type="PANTHER" id="PTHR35096">
    <property type="entry name" value="BNAA08G28570D PROTEIN"/>
    <property type="match status" value="1"/>
</dbReference>
<protein>
    <submittedName>
        <fullName evidence="2">Protein TSPEAR</fullName>
    </submittedName>
</protein>